<evidence type="ECO:0000259" key="2">
    <source>
        <dbReference type="Pfam" id="PF07786"/>
    </source>
</evidence>
<proteinExistence type="predicted"/>
<feature type="transmembrane region" description="Helical" evidence="1">
    <location>
        <begin position="223"/>
        <end position="246"/>
    </location>
</feature>
<feature type="transmembrane region" description="Helical" evidence="1">
    <location>
        <begin position="184"/>
        <end position="211"/>
    </location>
</feature>
<dbReference type="Proteomes" id="UP001500325">
    <property type="component" value="Unassembled WGS sequence"/>
</dbReference>
<keyword evidence="1" id="KW-0812">Transmembrane</keyword>
<gene>
    <name evidence="3" type="ORF">GCM10023215_09610</name>
</gene>
<sequence>MTAPAGAPALRSGRDRIAGVDVARGLALIGMMATHVLPLHTATGETLTGAVAAGRASALFALLLGVGIALGTGGERGLHRPDTTGPAPARLHLAAVAGLTVRAGLVALLGLVLVELRPPVAVILAYYGLLILLAVPLLRLRAGVLAAGAVVTCGATPVLSVLLREHLPPGPGAQVGLSSLDEPGPALVTLLVTGYYPVLIWSTYLLAGLAVGRLDLRRTRTAWWLLGGGTGLAVAATVTSALLLAAGGGDAITATSGDDALRAQRYGTVPVDTWWWLAAEIPHSGTPLDLAQTTGAALAVLGAALLVTGRFPRPVVPLAAIGAVPLTLYALHVASLAVLGGTGPGTLLWHVLWCLAIGLAARHLQIRGPAEALVSAASRAARRGVLRSAG</sequence>
<evidence type="ECO:0000313" key="4">
    <source>
        <dbReference type="Proteomes" id="UP001500325"/>
    </source>
</evidence>
<name>A0ABP8W1F5_9PSEU</name>
<feature type="transmembrane region" description="Helical" evidence="1">
    <location>
        <begin position="315"/>
        <end position="341"/>
    </location>
</feature>
<feature type="transmembrane region" description="Helical" evidence="1">
    <location>
        <begin position="21"/>
        <end position="41"/>
    </location>
</feature>
<feature type="domain" description="Heparan-alpha-glucosaminide N-acetyltransferase catalytic" evidence="2">
    <location>
        <begin position="16"/>
        <end position="220"/>
    </location>
</feature>
<reference evidence="4" key="1">
    <citation type="journal article" date="2019" name="Int. J. Syst. Evol. Microbiol.">
        <title>The Global Catalogue of Microorganisms (GCM) 10K type strain sequencing project: providing services to taxonomists for standard genome sequencing and annotation.</title>
        <authorList>
            <consortium name="The Broad Institute Genomics Platform"/>
            <consortium name="The Broad Institute Genome Sequencing Center for Infectious Disease"/>
            <person name="Wu L."/>
            <person name="Ma J."/>
        </authorList>
    </citation>
    <scope>NUCLEOTIDE SEQUENCE [LARGE SCALE GENOMIC DNA]</scope>
    <source>
        <strain evidence="4">JCM 18055</strain>
    </source>
</reference>
<feature type="transmembrane region" description="Helical" evidence="1">
    <location>
        <begin position="145"/>
        <end position="164"/>
    </location>
</feature>
<keyword evidence="1" id="KW-1133">Transmembrane helix</keyword>
<feature type="transmembrane region" description="Helical" evidence="1">
    <location>
        <begin position="290"/>
        <end position="308"/>
    </location>
</feature>
<evidence type="ECO:0000313" key="3">
    <source>
        <dbReference type="EMBL" id="GAA4678737.1"/>
    </source>
</evidence>
<feature type="transmembrane region" description="Helical" evidence="1">
    <location>
        <begin position="120"/>
        <end position="138"/>
    </location>
</feature>
<accession>A0ABP8W1F5</accession>
<dbReference type="Pfam" id="PF07786">
    <property type="entry name" value="HGSNAT_cat"/>
    <property type="match status" value="1"/>
</dbReference>
<comment type="caution">
    <text evidence="3">The sequence shown here is derived from an EMBL/GenBank/DDBJ whole genome shotgun (WGS) entry which is preliminary data.</text>
</comment>
<dbReference type="EMBL" id="BAABIC010000003">
    <property type="protein sequence ID" value="GAA4678737.1"/>
    <property type="molecule type" value="Genomic_DNA"/>
</dbReference>
<keyword evidence="4" id="KW-1185">Reference proteome</keyword>
<feature type="transmembrane region" description="Helical" evidence="1">
    <location>
        <begin position="91"/>
        <end position="114"/>
    </location>
</feature>
<feature type="transmembrane region" description="Helical" evidence="1">
    <location>
        <begin position="47"/>
        <end position="70"/>
    </location>
</feature>
<evidence type="ECO:0000256" key="1">
    <source>
        <dbReference type="SAM" id="Phobius"/>
    </source>
</evidence>
<keyword evidence="1" id="KW-0472">Membrane</keyword>
<dbReference type="RefSeq" id="WP_345378608.1">
    <property type="nucleotide sequence ID" value="NZ_BAABIC010000003.1"/>
</dbReference>
<protein>
    <recommendedName>
        <fullName evidence="2">Heparan-alpha-glucosaminide N-acetyltransferase catalytic domain-containing protein</fullName>
    </recommendedName>
</protein>
<dbReference type="InterPro" id="IPR012429">
    <property type="entry name" value="HGSNAT_cat"/>
</dbReference>
<organism evidence="3 4">
    <name type="scientific">Pseudonocardia yuanmonensis</name>
    <dbReference type="NCBI Taxonomy" id="1095914"/>
    <lineage>
        <taxon>Bacteria</taxon>
        <taxon>Bacillati</taxon>
        <taxon>Actinomycetota</taxon>
        <taxon>Actinomycetes</taxon>
        <taxon>Pseudonocardiales</taxon>
        <taxon>Pseudonocardiaceae</taxon>
        <taxon>Pseudonocardia</taxon>
    </lineage>
</organism>
<feature type="transmembrane region" description="Helical" evidence="1">
    <location>
        <begin position="347"/>
        <end position="364"/>
    </location>
</feature>